<name>A0A814AU07_9BILA</name>
<protein>
    <submittedName>
        <fullName evidence="1">Uncharacterized protein</fullName>
    </submittedName>
</protein>
<sequence>SNWLIKYEELINFDKSFNVNTTLKKFNKYIKIHNSIINSDEYVSKNVIFAHTTNGYGNKIYAILTALVLGVLTESAVIIKWPGIEQFINTPLKNIFYDYPQTSQFNINYKNKSNNFYFQSDYEYSWKYKKNLDYLLNYDLKTNSNRIVIEKVDALFFPICAKEKNFQKLHNYGLLSKERLKIAQNALYNELELSDSDRINDLYMVGFEVAGNLLNLVWKIQPNLQKEIDKIYHEEFYNYFVIGIQFRFEFLKKSDISKFIECANFIEKKNNVKKVKWFVTSELDDIFEILDQEFGNKIISGKGRIGHIEYESRNYARTIMDAELMSRSNEIIITGGSTFGFLSAIKKKILPYFIEGKRWSIGPCKRATFNYGPLNPYGYSIV</sequence>
<dbReference type="OrthoDB" id="428346at2759"/>
<organism evidence="1 2">
    <name type="scientific">Brachionus calyciflorus</name>
    <dbReference type="NCBI Taxonomy" id="104777"/>
    <lineage>
        <taxon>Eukaryota</taxon>
        <taxon>Metazoa</taxon>
        <taxon>Spiralia</taxon>
        <taxon>Gnathifera</taxon>
        <taxon>Rotifera</taxon>
        <taxon>Eurotatoria</taxon>
        <taxon>Monogononta</taxon>
        <taxon>Pseudotrocha</taxon>
        <taxon>Ploima</taxon>
        <taxon>Brachionidae</taxon>
        <taxon>Brachionus</taxon>
    </lineage>
</organism>
<gene>
    <name evidence="1" type="ORF">OXX778_LOCUS12218</name>
</gene>
<feature type="non-terminal residue" evidence="1">
    <location>
        <position position="1"/>
    </location>
</feature>
<accession>A0A814AU07</accession>
<evidence type="ECO:0000313" key="2">
    <source>
        <dbReference type="Proteomes" id="UP000663879"/>
    </source>
</evidence>
<reference evidence="1" key="1">
    <citation type="submission" date="2021-02" db="EMBL/GenBank/DDBJ databases">
        <authorList>
            <person name="Nowell W R."/>
        </authorList>
    </citation>
    <scope>NUCLEOTIDE SEQUENCE</scope>
    <source>
        <strain evidence="1">Ploen Becks lab</strain>
    </source>
</reference>
<proteinExistence type="predicted"/>
<evidence type="ECO:0000313" key="1">
    <source>
        <dbReference type="EMBL" id="CAF0917356.1"/>
    </source>
</evidence>
<dbReference type="Gene3D" id="3.40.50.11350">
    <property type="match status" value="1"/>
</dbReference>
<dbReference type="Proteomes" id="UP000663879">
    <property type="component" value="Unassembled WGS sequence"/>
</dbReference>
<dbReference type="EMBL" id="CAJNOC010002182">
    <property type="protein sequence ID" value="CAF0917356.1"/>
    <property type="molecule type" value="Genomic_DNA"/>
</dbReference>
<comment type="caution">
    <text evidence="1">The sequence shown here is derived from an EMBL/GenBank/DDBJ whole genome shotgun (WGS) entry which is preliminary data.</text>
</comment>
<dbReference type="AlphaFoldDB" id="A0A814AU07"/>
<keyword evidence="2" id="KW-1185">Reference proteome</keyword>